<evidence type="ECO:0000313" key="2">
    <source>
        <dbReference type="Proteomes" id="UP000276133"/>
    </source>
</evidence>
<accession>A0A3M7SDU2</accession>
<protein>
    <submittedName>
        <fullName evidence="1">Uncharacterized protein</fullName>
    </submittedName>
</protein>
<comment type="caution">
    <text evidence="1">The sequence shown here is derived from an EMBL/GenBank/DDBJ whole genome shotgun (WGS) entry which is preliminary data.</text>
</comment>
<organism evidence="1 2">
    <name type="scientific">Brachionus plicatilis</name>
    <name type="common">Marine rotifer</name>
    <name type="synonym">Brachionus muelleri</name>
    <dbReference type="NCBI Taxonomy" id="10195"/>
    <lineage>
        <taxon>Eukaryota</taxon>
        <taxon>Metazoa</taxon>
        <taxon>Spiralia</taxon>
        <taxon>Gnathifera</taxon>
        <taxon>Rotifera</taxon>
        <taxon>Eurotatoria</taxon>
        <taxon>Monogononta</taxon>
        <taxon>Pseudotrocha</taxon>
        <taxon>Ploima</taxon>
        <taxon>Brachionidae</taxon>
        <taxon>Brachionus</taxon>
    </lineage>
</organism>
<proteinExistence type="predicted"/>
<dbReference type="AlphaFoldDB" id="A0A3M7SDU2"/>
<sequence length="61" mass="7268">MSIYFVKKDYIKMGNVAESRVKIDKLKNLNIQLNDTKQEKFSECKPNSNAKKRYNIFIHMI</sequence>
<name>A0A3M7SDU2_BRAPC</name>
<gene>
    <name evidence="1" type="ORF">BpHYR1_013546</name>
</gene>
<dbReference type="Proteomes" id="UP000276133">
    <property type="component" value="Unassembled WGS sequence"/>
</dbReference>
<keyword evidence="2" id="KW-1185">Reference proteome</keyword>
<dbReference type="EMBL" id="REGN01001546">
    <property type="protein sequence ID" value="RNA33983.1"/>
    <property type="molecule type" value="Genomic_DNA"/>
</dbReference>
<reference evidence="1 2" key="1">
    <citation type="journal article" date="2018" name="Sci. Rep.">
        <title>Genomic signatures of local adaptation to the degree of environmental predictability in rotifers.</title>
        <authorList>
            <person name="Franch-Gras L."/>
            <person name="Hahn C."/>
            <person name="Garcia-Roger E.M."/>
            <person name="Carmona M.J."/>
            <person name="Serra M."/>
            <person name="Gomez A."/>
        </authorList>
    </citation>
    <scope>NUCLEOTIDE SEQUENCE [LARGE SCALE GENOMIC DNA]</scope>
    <source>
        <strain evidence="1">HYR1</strain>
    </source>
</reference>
<evidence type="ECO:0000313" key="1">
    <source>
        <dbReference type="EMBL" id="RNA33983.1"/>
    </source>
</evidence>